<dbReference type="WBParaSite" id="maker-E.canG7_contigs_3472-snap-gene-0.1-mRNA-1">
    <property type="protein sequence ID" value="maker-E.canG7_contigs_3472-snap-gene-0.1-mRNA-1"/>
    <property type="gene ID" value="EcG7_09653"/>
</dbReference>
<dbReference type="InterPro" id="IPR046360">
    <property type="entry name" value="T-box_DNA-bd"/>
</dbReference>
<keyword evidence="7" id="KW-1185">Reference proteome</keyword>
<keyword evidence="2 5" id="KW-0238">DNA-binding</keyword>
<keyword evidence="4 5" id="KW-0539">Nucleus</keyword>
<evidence type="ECO:0000259" key="6">
    <source>
        <dbReference type="PROSITE" id="PS50252"/>
    </source>
</evidence>
<dbReference type="InterPro" id="IPR008967">
    <property type="entry name" value="p53-like_TF_DNA-bd_sf"/>
</dbReference>
<dbReference type="GO" id="GO:0003700">
    <property type="term" value="F:DNA-binding transcription factor activity"/>
    <property type="evidence" value="ECO:0007669"/>
    <property type="project" value="InterPro"/>
</dbReference>
<evidence type="ECO:0000256" key="2">
    <source>
        <dbReference type="ARBA" id="ARBA00023125"/>
    </source>
</evidence>
<dbReference type="InterPro" id="IPR036960">
    <property type="entry name" value="T-box_sf"/>
</dbReference>
<sequence>METLQCVIFTTKFLHTSNRKNVITIMMIVGIKPNPTNLNCYRNQHNYKHSSFLHCLQQNHPYQQQHNYYDRLSGKHFNFGGWQLARIEYGDAQHISTHQSSPNILQMAGTIKERQEGNYEKLFQQGKMDAARFEVQQSSSAPPSAVIQDLQSVLLAITQRVPIVWHTHFIIAREKFSSIYVVGADFELLNSDVRQSLYDCMTRRYGGRLGLVTIFLTGKYATHSQSALRAWRQVEGTHACINQYFANTTLIDASASLSASHTYVLCSARECGSQLMACGMDFKLVQLTNNASNAISKNWIFARGMQDYLSSCRIVRQLTSEEAAVRTYVILETEFVVIPASWNGLYSKTRISANFLLKGIQKSSILDEFVKLAI</sequence>
<evidence type="ECO:0000256" key="5">
    <source>
        <dbReference type="PROSITE-ProRule" id="PRU00201"/>
    </source>
</evidence>
<dbReference type="Gene3D" id="2.60.40.820">
    <property type="entry name" value="Transcription factor, T-box"/>
    <property type="match status" value="1"/>
</dbReference>
<dbReference type="PROSITE" id="PS50252">
    <property type="entry name" value="TBOX_3"/>
    <property type="match status" value="1"/>
</dbReference>
<dbReference type="GO" id="GO:0045893">
    <property type="term" value="P:positive regulation of DNA-templated transcription"/>
    <property type="evidence" value="ECO:0007669"/>
    <property type="project" value="InterPro"/>
</dbReference>
<organism evidence="7 8">
    <name type="scientific">Echinococcus canadensis</name>
    <dbReference type="NCBI Taxonomy" id="519352"/>
    <lineage>
        <taxon>Eukaryota</taxon>
        <taxon>Metazoa</taxon>
        <taxon>Spiralia</taxon>
        <taxon>Lophotrochozoa</taxon>
        <taxon>Platyhelminthes</taxon>
        <taxon>Cestoda</taxon>
        <taxon>Eucestoda</taxon>
        <taxon>Cyclophyllidea</taxon>
        <taxon>Taeniidae</taxon>
        <taxon>Echinococcus</taxon>
        <taxon>Echinococcus canadensis group</taxon>
    </lineage>
</organism>
<keyword evidence="3" id="KW-0804">Transcription</keyword>
<evidence type="ECO:0000313" key="8">
    <source>
        <dbReference type="WBParaSite" id="maker-E.canG7_contigs_3472-snap-gene-0.1-mRNA-1"/>
    </source>
</evidence>
<dbReference type="SUPFAM" id="SSF49417">
    <property type="entry name" value="p53-like transcription factors"/>
    <property type="match status" value="1"/>
</dbReference>
<protein>
    <submittedName>
        <fullName evidence="8">T-box domain-containing protein</fullName>
    </submittedName>
</protein>
<comment type="subcellular location">
    <subcellularLocation>
        <location evidence="5">Nucleus</location>
    </subcellularLocation>
</comment>
<dbReference type="Proteomes" id="UP000887562">
    <property type="component" value="Unplaced"/>
</dbReference>
<comment type="caution">
    <text evidence="5">Lacks conserved residue(s) required for the propagation of feature annotation.</text>
</comment>
<evidence type="ECO:0000256" key="1">
    <source>
        <dbReference type="ARBA" id="ARBA00023015"/>
    </source>
</evidence>
<feature type="domain" description="T-box" evidence="6">
    <location>
        <begin position="272"/>
        <end position="362"/>
    </location>
</feature>
<evidence type="ECO:0000256" key="4">
    <source>
        <dbReference type="ARBA" id="ARBA00023242"/>
    </source>
</evidence>
<keyword evidence="1" id="KW-0805">Transcription regulation</keyword>
<name>A0A915EY22_9CEST</name>
<dbReference type="AlphaFoldDB" id="A0A915EY22"/>
<dbReference type="GO" id="GO:0005634">
    <property type="term" value="C:nucleus"/>
    <property type="evidence" value="ECO:0007669"/>
    <property type="project" value="UniProtKB-SubCell"/>
</dbReference>
<reference evidence="8" key="1">
    <citation type="submission" date="2022-11" db="UniProtKB">
        <authorList>
            <consortium name="WormBaseParasite"/>
        </authorList>
    </citation>
    <scope>IDENTIFICATION</scope>
</reference>
<dbReference type="Pfam" id="PF00907">
    <property type="entry name" value="T-box"/>
    <property type="match status" value="1"/>
</dbReference>
<dbReference type="GO" id="GO:0003677">
    <property type="term" value="F:DNA binding"/>
    <property type="evidence" value="ECO:0007669"/>
    <property type="project" value="UniProtKB-UniRule"/>
</dbReference>
<evidence type="ECO:0000313" key="7">
    <source>
        <dbReference type="Proteomes" id="UP000887562"/>
    </source>
</evidence>
<accession>A0A915EY22</accession>
<proteinExistence type="predicted"/>
<evidence type="ECO:0000256" key="3">
    <source>
        <dbReference type="ARBA" id="ARBA00023163"/>
    </source>
</evidence>